<evidence type="ECO:0000256" key="5">
    <source>
        <dbReference type="ARBA" id="ARBA00023277"/>
    </source>
</evidence>
<reference evidence="6 7" key="1">
    <citation type="submission" date="2024-04" db="EMBL/GenBank/DDBJ databases">
        <title>whole genome sequencing of Lutimonas vermicola strain IMCC1616.</title>
        <authorList>
            <person name="Bae S.S."/>
        </authorList>
    </citation>
    <scope>NUCLEOTIDE SEQUENCE [LARGE SCALE GENOMIC DNA]</scope>
    <source>
        <strain evidence="6 7">IMCC1616</strain>
    </source>
</reference>
<accession>A0ABU9L408</accession>
<protein>
    <submittedName>
        <fullName evidence="6">ChbG/HpnK family deacetylase</fullName>
    </submittedName>
</protein>
<evidence type="ECO:0000256" key="3">
    <source>
        <dbReference type="ARBA" id="ARBA00022801"/>
    </source>
</evidence>
<sequence length="290" mass="33318">MKSIIVTADDLGLDPSINRGILEAYKNGLVTCSALLMNAPSTDEGIAIAKDNPGLEVGIHLSIVEGFSLRNIHSTITSKTAYFENGICLRRDWHDFLKCYLKGNINFKELEEEFELQIGKFKSHFNTIPFLNSTQHLHLLPGIWKIVLKLCKRHEINYVRLPKMTFPDRLWLNKRMFYLLPFSILGSYCRFSLRNTQIQTTDFMVGMQFSGSVTVDRLKFILSNLRTGTSEIMLHPGYHSDYLVKQLPTSYNNFLWEDELKAATSLDTKFYIESNKINLLKFSDVNTTEV</sequence>
<evidence type="ECO:0000313" key="7">
    <source>
        <dbReference type="Proteomes" id="UP001474120"/>
    </source>
</evidence>
<dbReference type="EMBL" id="JBCDNA010000003">
    <property type="protein sequence ID" value="MEL4457158.1"/>
    <property type="molecule type" value="Genomic_DNA"/>
</dbReference>
<keyword evidence="5" id="KW-0119">Carbohydrate metabolism</keyword>
<dbReference type="RefSeq" id="WP_342161318.1">
    <property type="nucleotide sequence ID" value="NZ_JBCDNA010000003.1"/>
</dbReference>
<comment type="caution">
    <text evidence="6">The sequence shown here is derived from an EMBL/GenBank/DDBJ whole genome shotgun (WGS) entry which is preliminary data.</text>
</comment>
<evidence type="ECO:0000313" key="6">
    <source>
        <dbReference type="EMBL" id="MEL4457158.1"/>
    </source>
</evidence>
<dbReference type="InterPro" id="IPR011330">
    <property type="entry name" value="Glyco_hydro/deAcase_b/a-brl"/>
</dbReference>
<dbReference type="Proteomes" id="UP001474120">
    <property type="component" value="Unassembled WGS sequence"/>
</dbReference>
<dbReference type="SUPFAM" id="SSF88713">
    <property type="entry name" value="Glycoside hydrolase/deacetylase"/>
    <property type="match status" value="1"/>
</dbReference>
<evidence type="ECO:0000256" key="4">
    <source>
        <dbReference type="ARBA" id="ARBA00022842"/>
    </source>
</evidence>
<evidence type="ECO:0000256" key="1">
    <source>
        <dbReference type="ARBA" id="ARBA00001946"/>
    </source>
</evidence>
<name>A0ABU9L408_9FLAO</name>
<dbReference type="PANTHER" id="PTHR31609:SF1">
    <property type="entry name" value="CARBOHYDRATE DEACETYLASE"/>
    <property type="match status" value="1"/>
</dbReference>
<dbReference type="Pfam" id="PF04794">
    <property type="entry name" value="YdjC"/>
    <property type="match status" value="1"/>
</dbReference>
<keyword evidence="3" id="KW-0378">Hydrolase</keyword>
<dbReference type="Gene3D" id="3.20.20.370">
    <property type="entry name" value="Glycoside hydrolase/deacetylase"/>
    <property type="match status" value="1"/>
</dbReference>
<comment type="cofactor">
    <cofactor evidence="1">
        <name>Mg(2+)</name>
        <dbReference type="ChEBI" id="CHEBI:18420"/>
    </cofactor>
</comment>
<dbReference type="PANTHER" id="PTHR31609">
    <property type="entry name" value="YDJC DEACETYLASE FAMILY MEMBER"/>
    <property type="match status" value="1"/>
</dbReference>
<dbReference type="InterPro" id="IPR006879">
    <property type="entry name" value="YdjC-like"/>
</dbReference>
<gene>
    <name evidence="6" type="ORF">AABB81_14720</name>
</gene>
<organism evidence="6 7">
    <name type="scientific">Lutimonas vermicola</name>
    <dbReference type="NCBI Taxonomy" id="414288"/>
    <lineage>
        <taxon>Bacteria</taxon>
        <taxon>Pseudomonadati</taxon>
        <taxon>Bacteroidota</taxon>
        <taxon>Flavobacteriia</taxon>
        <taxon>Flavobacteriales</taxon>
        <taxon>Flavobacteriaceae</taxon>
        <taxon>Lutimonas</taxon>
    </lineage>
</organism>
<keyword evidence="2" id="KW-0479">Metal-binding</keyword>
<evidence type="ECO:0000256" key="2">
    <source>
        <dbReference type="ARBA" id="ARBA00022723"/>
    </source>
</evidence>
<keyword evidence="7" id="KW-1185">Reference proteome</keyword>
<keyword evidence="4" id="KW-0460">Magnesium</keyword>
<proteinExistence type="predicted"/>